<evidence type="ECO:0000313" key="6">
    <source>
        <dbReference type="Proteomes" id="UP000251942"/>
    </source>
</evidence>
<keyword evidence="2" id="KW-0732">Signal</keyword>
<dbReference type="RefSeq" id="WP_058444764.1">
    <property type="nucleotide sequence ID" value="NZ_CAAAHT010000030.1"/>
</dbReference>
<dbReference type="PATRIC" id="fig|453.4.peg.1226"/>
<dbReference type="AlphaFoldDB" id="A0A0W0U1A2"/>
<dbReference type="EMBL" id="UASS01000001">
    <property type="protein sequence ID" value="SPX59334.1"/>
    <property type="molecule type" value="Genomic_DNA"/>
</dbReference>
<accession>A0A0W0U1A2</accession>
<evidence type="ECO:0000313" key="3">
    <source>
        <dbReference type="EMBL" id="KTD01535.1"/>
    </source>
</evidence>
<reference evidence="4 6" key="2">
    <citation type="submission" date="2018-06" db="EMBL/GenBank/DDBJ databases">
        <authorList>
            <consortium name="Pathogen Informatics"/>
            <person name="Doyle S."/>
        </authorList>
    </citation>
    <scope>NUCLEOTIDE SEQUENCE [LARGE SCALE GENOMIC DNA]</scope>
    <source>
        <strain evidence="4 6">NCTC12022</strain>
    </source>
</reference>
<organism evidence="3 5">
    <name type="scientific">Legionella feeleii</name>
    <dbReference type="NCBI Taxonomy" id="453"/>
    <lineage>
        <taxon>Bacteria</taxon>
        <taxon>Pseudomonadati</taxon>
        <taxon>Pseudomonadota</taxon>
        <taxon>Gammaproteobacteria</taxon>
        <taxon>Legionellales</taxon>
        <taxon>Legionellaceae</taxon>
        <taxon>Legionella</taxon>
    </lineage>
</organism>
<dbReference type="EMBL" id="LNYB01000031">
    <property type="protein sequence ID" value="KTD01535.1"/>
    <property type="molecule type" value="Genomic_DNA"/>
</dbReference>
<feature type="region of interest" description="Disordered" evidence="1">
    <location>
        <begin position="38"/>
        <end position="59"/>
    </location>
</feature>
<dbReference type="Proteomes" id="UP000054698">
    <property type="component" value="Unassembled WGS sequence"/>
</dbReference>
<feature type="chain" id="PRO_5036299277" description="Lipoprotein" evidence="2">
    <location>
        <begin position="25"/>
        <end position="59"/>
    </location>
</feature>
<dbReference type="Proteomes" id="UP000251942">
    <property type="component" value="Unassembled WGS sequence"/>
</dbReference>
<gene>
    <name evidence="3" type="ORF">Lfee_1139</name>
    <name evidence="4" type="ORF">NCTC12022_00155</name>
</gene>
<evidence type="ECO:0000256" key="1">
    <source>
        <dbReference type="SAM" id="MobiDB-lite"/>
    </source>
</evidence>
<proteinExistence type="predicted"/>
<feature type="signal peptide" evidence="2">
    <location>
        <begin position="1"/>
        <end position="24"/>
    </location>
</feature>
<feature type="compositionally biased region" description="Gly residues" evidence="1">
    <location>
        <begin position="40"/>
        <end position="59"/>
    </location>
</feature>
<name>A0A0W0U1A2_9GAMM</name>
<evidence type="ECO:0008006" key="7">
    <source>
        <dbReference type="Google" id="ProtNLM"/>
    </source>
</evidence>
<sequence length="59" mass="5999">MRKTRMCVLLTLLTLFGLSSLLNSCSWNQKKPVTTEDDYGGGGLGAGNGGPGGVGGVGR</sequence>
<protein>
    <recommendedName>
        <fullName evidence="7">Lipoprotein</fullName>
    </recommendedName>
</protein>
<keyword evidence="5" id="KW-1185">Reference proteome</keyword>
<reference evidence="3 5" key="1">
    <citation type="submission" date="2015-11" db="EMBL/GenBank/DDBJ databases">
        <title>Genomic analysis of 38 Legionella species identifies large and diverse effector repertoires.</title>
        <authorList>
            <person name="Burstein D."/>
            <person name="Amaro F."/>
            <person name="Zusman T."/>
            <person name="Lifshitz Z."/>
            <person name="Cohen O."/>
            <person name="Gilbert J.A."/>
            <person name="Pupko T."/>
            <person name="Shuman H.A."/>
            <person name="Segal G."/>
        </authorList>
    </citation>
    <scope>NUCLEOTIDE SEQUENCE [LARGE SCALE GENOMIC DNA]</scope>
    <source>
        <strain evidence="3 5">WO-44C</strain>
    </source>
</reference>
<evidence type="ECO:0000256" key="2">
    <source>
        <dbReference type="SAM" id="SignalP"/>
    </source>
</evidence>
<evidence type="ECO:0000313" key="4">
    <source>
        <dbReference type="EMBL" id="SPX59334.1"/>
    </source>
</evidence>
<evidence type="ECO:0000313" key="5">
    <source>
        <dbReference type="Proteomes" id="UP000054698"/>
    </source>
</evidence>